<dbReference type="Proteomes" id="UP000236161">
    <property type="component" value="Unassembled WGS sequence"/>
</dbReference>
<reference evidence="1 2" key="1">
    <citation type="journal article" date="2017" name="Nature">
        <title>The Apostasia genome and the evolution of orchids.</title>
        <authorList>
            <person name="Zhang G.Q."/>
            <person name="Liu K.W."/>
            <person name="Li Z."/>
            <person name="Lohaus R."/>
            <person name="Hsiao Y.Y."/>
            <person name="Niu S.C."/>
            <person name="Wang J.Y."/>
            <person name="Lin Y.C."/>
            <person name="Xu Q."/>
            <person name="Chen L.J."/>
            <person name="Yoshida K."/>
            <person name="Fujiwara S."/>
            <person name="Wang Z.W."/>
            <person name="Zhang Y.Q."/>
            <person name="Mitsuda N."/>
            <person name="Wang M."/>
            <person name="Liu G.H."/>
            <person name="Pecoraro L."/>
            <person name="Huang H.X."/>
            <person name="Xiao X.J."/>
            <person name="Lin M."/>
            <person name="Wu X.Y."/>
            <person name="Wu W.L."/>
            <person name="Chen Y.Y."/>
            <person name="Chang S.B."/>
            <person name="Sakamoto S."/>
            <person name="Ohme-Takagi M."/>
            <person name="Yagi M."/>
            <person name="Zeng S.J."/>
            <person name="Shen C.Y."/>
            <person name="Yeh C.M."/>
            <person name="Luo Y.B."/>
            <person name="Tsai W.C."/>
            <person name="Van de Peer Y."/>
            <person name="Liu Z.J."/>
        </authorList>
    </citation>
    <scope>NUCLEOTIDE SEQUENCE [LARGE SCALE GENOMIC DNA]</scope>
    <source>
        <strain evidence="2">cv. Shenzhen</strain>
        <tissue evidence="1">Stem</tissue>
    </source>
</reference>
<evidence type="ECO:0000313" key="2">
    <source>
        <dbReference type="Proteomes" id="UP000236161"/>
    </source>
</evidence>
<organism evidence="1 2">
    <name type="scientific">Apostasia shenzhenica</name>
    <dbReference type="NCBI Taxonomy" id="1088818"/>
    <lineage>
        <taxon>Eukaryota</taxon>
        <taxon>Viridiplantae</taxon>
        <taxon>Streptophyta</taxon>
        <taxon>Embryophyta</taxon>
        <taxon>Tracheophyta</taxon>
        <taxon>Spermatophyta</taxon>
        <taxon>Magnoliopsida</taxon>
        <taxon>Liliopsida</taxon>
        <taxon>Asparagales</taxon>
        <taxon>Orchidaceae</taxon>
        <taxon>Apostasioideae</taxon>
        <taxon>Apostasia</taxon>
    </lineage>
</organism>
<dbReference type="EMBL" id="KZ451949">
    <property type="protein sequence ID" value="PKA59419.1"/>
    <property type="molecule type" value="Genomic_DNA"/>
</dbReference>
<dbReference type="GO" id="GO:0003700">
    <property type="term" value="F:DNA-binding transcription factor activity"/>
    <property type="evidence" value="ECO:0007669"/>
    <property type="project" value="TreeGrafter"/>
</dbReference>
<dbReference type="InterPro" id="IPR045281">
    <property type="entry name" value="CONSTANS-like"/>
</dbReference>
<dbReference type="STRING" id="1088818.A0A2I0AV61"/>
<dbReference type="OrthoDB" id="153872at2759"/>
<sequence length="219" mass="24451">MEEPPEEQTDNMMAVAAAAAPLPWPAQSLLQPVYDDEGLLPPAMDPVMGQLLMDAGMGRFYQGGIGLPQYGAGTGSGERQGFFGGGTPAMVLPDMDYRSIGMGVYDMDSFQHNGYSASHNQVMGDIPLQQQQQQKQQEISLAGAPMASDISSLEDSTFKVGRISAEERKEKIHRYIKKRNERNFSKKIKVVLLLVFIFEKCNYLWYILNVQNYIPRNHL</sequence>
<dbReference type="AlphaFoldDB" id="A0A2I0AV61"/>
<keyword evidence="2" id="KW-1185">Reference proteome</keyword>
<accession>A0A2I0AV61</accession>
<name>A0A2I0AV61_9ASPA</name>
<dbReference type="GO" id="GO:0005634">
    <property type="term" value="C:nucleus"/>
    <property type="evidence" value="ECO:0007669"/>
    <property type="project" value="TreeGrafter"/>
</dbReference>
<dbReference type="PANTHER" id="PTHR31319">
    <property type="entry name" value="ZINC FINGER PROTEIN CONSTANS-LIKE 4"/>
    <property type="match status" value="1"/>
</dbReference>
<proteinExistence type="predicted"/>
<gene>
    <name evidence="1" type="ORF">AXF42_Ash019573</name>
</gene>
<dbReference type="PANTHER" id="PTHR31319:SF110">
    <property type="entry name" value="CCT MOTIF FAMILY PROTEIN"/>
    <property type="match status" value="1"/>
</dbReference>
<protein>
    <submittedName>
        <fullName evidence="1">Uncharacterized protein</fullName>
    </submittedName>
</protein>
<dbReference type="GO" id="GO:0009909">
    <property type="term" value="P:regulation of flower development"/>
    <property type="evidence" value="ECO:0007669"/>
    <property type="project" value="InterPro"/>
</dbReference>
<evidence type="ECO:0000313" key="1">
    <source>
        <dbReference type="EMBL" id="PKA59419.1"/>
    </source>
</evidence>